<keyword evidence="2" id="KW-0812">Transmembrane</keyword>
<dbReference type="OrthoDB" id="5985073at2759"/>
<keyword evidence="2" id="KW-0472">Membrane</keyword>
<evidence type="ECO:0000256" key="1">
    <source>
        <dbReference type="SAM" id="MobiDB-lite"/>
    </source>
</evidence>
<dbReference type="InParanoid" id="A0A316YK11"/>
<evidence type="ECO:0000313" key="4">
    <source>
        <dbReference type="Proteomes" id="UP000245768"/>
    </source>
</evidence>
<dbReference type="SUPFAM" id="SSF53474">
    <property type="entry name" value="alpha/beta-Hydrolases"/>
    <property type="match status" value="1"/>
</dbReference>
<organism evidence="3 4">
    <name type="scientific">Acaromyces ingoldii</name>
    <dbReference type="NCBI Taxonomy" id="215250"/>
    <lineage>
        <taxon>Eukaryota</taxon>
        <taxon>Fungi</taxon>
        <taxon>Dikarya</taxon>
        <taxon>Basidiomycota</taxon>
        <taxon>Ustilaginomycotina</taxon>
        <taxon>Exobasidiomycetes</taxon>
        <taxon>Exobasidiales</taxon>
        <taxon>Cryptobasidiaceae</taxon>
        <taxon>Acaromyces</taxon>
    </lineage>
</organism>
<feature type="region of interest" description="Disordered" evidence="1">
    <location>
        <begin position="1"/>
        <end position="22"/>
    </location>
</feature>
<sequence length="502" mass="55472">MVATRSHLVHAPPTKRQPATDDVQGSIVAQAANDPIGAAAAAQGLDNVKNYLQGGDQAQYTLIQDDANNPSAQYPWNQNVGTNPNANAQAGANADGNSQGWVGLPQLQMFDLKRDQVIKENATQPYYITSNYNPALIKKAVIVMPGKPRDSWKYTDLVYNSMQTAAINHPEWQIDNKTILVIGPAWLNQFDQQYGAANPMDLVFHGSQWQSGGYSRSPQLNHSITTYEVLDWFTDWLFNTTNFPNLNGVTFAGHSMGGQAVARYALVKKQKKYDDNISYWMGNPGSWAWLSDQRPFQNASCTDFDNWPYGIGGNQTKVTKYARKDVIADKQAILDRFKTRKVHYALGLLDNGPGDTHCQAVMQGGNHLDRGSNFIQQFKDLGGFPSTHTATFVANASHQDYAMLSANASMNFLFVDGASQRNPDITPHNPSDKNKTTSSGPDPNPKPKAFATPIHKIISYALLGGSVGLISLIFIILPFCFPANSDPWEQEKWENDSKRQLL</sequence>
<keyword evidence="4" id="KW-1185">Reference proteome</keyword>
<dbReference type="RefSeq" id="XP_025377088.1">
    <property type="nucleotide sequence ID" value="XM_025518840.1"/>
</dbReference>
<reference evidence="3" key="1">
    <citation type="journal article" date="2018" name="Mol. Biol. Evol.">
        <title>Broad Genomic Sampling Reveals a Smut Pathogenic Ancestry of the Fungal Clade Ustilaginomycotina.</title>
        <authorList>
            <person name="Kijpornyongpan T."/>
            <person name="Mondo S.J."/>
            <person name="Barry K."/>
            <person name="Sandor L."/>
            <person name="Lee J."/>
            <person name="Lipzen A."/>
            <person name="Pangilinan J."/>
            <person name="LaButti K."/>
            <person name="Hainaut M."/>
            <person name="Henrissat B."/>
            <person name="Grigoriev I.V."/>
            <person name="Spatafora J.W."/>
            <person name="Aime M.C."/>
        </authorList>
    </citation>
    <scope>NUCLEOTIDE SEQUENCE [LARGE SCALE GENOMIC DNA]</scope>
    <source>
        <strain evidence="3">MCA 4198</strain>
    </source>
</reference>
<name>A0A316YK11_9BASI</name>
<evidence type="ECO:0000313" key="3">
    <source>
        <dbReference type="EMBL" id="PWN89890.1"/>
    </source>
</evidence>
<dbReference type="AlphaFoldDB" id="A0A316YK11"/>
<accession>A0A316YK11</accession>
<dbReference type="STRING" id="215250.A0A316YK11"/>
<dbReference type="EMBL" id="KZ819636">
    <property type="protein sequence ID" value="PWN89890.1"/>
    <property type="molecule type" value="Genomic_DNA"/>
</dbReference>
<dbReference type="Proteomes" id="UP000245768">
    <property type="component" value="Unassembled WGS sequence"/>
</dbReference>
<feature type="region of interest" description="Disordered" evidence="1">
    <location>
        <begin position="421"/>
        <end position="448"/>
    </location>
</feature>
<evidence type="ECO:0000256" key="2">
    <source>
        <dbReference type="SAM" id="Phobius"/>
    </source>
</evidence>
<dbReference type="GeneID" id="37040756"/>
<evidence type="ECO:0008006" key="5">
    <source>
        <dbReference type="Google" id="ProtNLM"/>
    </source>
</evidence>
<dbReference type="PANTHER" id="PTHR35560">
    <property type="entry name" value="BLL0132 PROTEIN"/>
    <property type="match status" value="1"/>
</dbReference>
<dbReference type="Gene3D" id="3.40.50.1820">
    <property type="entry name" value="alpha/beta hydrolase"/>
    <property type="match status" value="1"/>
</dbReference>
<keyword evidence="2" id="KW-1133">Transmembrane helix</keyword>
<proteinExistence type="predicted"/>
<gene>
    <name evidence="3" type="ORF">FA10DRAFT_231022</name>
</gene>
<feature type="transmembrane region" description="Helical" evidence="2">
    <location>
        <begin position="457"/>
        <end position="481"/>
    </location>
</feature>
<protein>
    <recommendedName>
        <fullName evidence="5">Alpha/beta-hydrolase</fullName>
    </recommendedName>
</protein>
<dbReference type="PANTHER" id="PTHR35560:SF3">
    <property type="entry name" value="PEPTIDASE S9 PROLYL OLIGOPEPTIDASE CATALYTIC DOMAIN-CONTAINING PROTEIN"/>
    <property type="match status" value="1"/>
</dbReference>
<dbReference type="InterPro" id="IPR029058">
    <property type="entry name" value="AB_hydrolase_fold"/>
</dbReference>